<sequence length="357" mass="39486">MKSETPVVVDVRAVDVGYFSTKLTLGRKLVGDASTIATALFPSLAPRLPASISMQTALHGKPDGSVVAVDDVNYFVGRDAILYSSGREPREVLADYSMTEKYHALMRGAFHYIAQDVKATSELVIRHLVLGLPLNTFGENRDRLTARATGEHLLPDPRNPGSMRRITVEKTSVIVQPQGALVSYGTTHREIFKDGWVLVVDPGGGTLDWYVARGRLPNWQRSGAYPKSMLACAYAVADRIDPTWRDNFEIIERIDKAIRERAPSFTTAGNVYELAPFTSAIESVLKESTDKMVARLGSLDNLDMILFTGGGAKVYFEFFKSRYPKLTNIMFMDEDPVFANVKGFHVAGEIMSKPKTV</sequence>
<evidence type="ECO:0000259" key="1">
    <source>
        <dbReference type="Pfam" id="PF17989"/>
    </source>
</evidence>
<dbReference type="EMBL" id="JBHSRS010000071">
    <property type="protein sequence ID" value="MFC6282188.1"/>
    <property type="molecule type" value="Genomic_DNA"/>
</dbReference>
<proteinExistence type="predicted"/>
<evidence type="ECO:0000313" key="2">
    <source>
        <dbReference type="EMBL" id="MFC6282188.1"/>
    </source>
</evidence>
<dbReference type="RefSeq" id="WP_371437688.1">
    <property type="nucleotide sequence ID" value="NZ_JBHSRS010000071.1"/>
</dbReference>
<comment type="caution">
    <text evidence="2">The sequence shown here is derived from an EMBL/GenBank/DDBJ whole genome shotgun (WGS) entry which is preliminary data.</text>
</comment>
<accession>A0ABW1TZL5</accession>
<organism evidence="2 3">
    <name type="scientific">Polaromonas aquatica</name>
    <dbReference type="NCBI Taxonomy" id="332657"/>
    <lineage>
        <taxon>Bacteria</taxon>
        <taxon>Pseudomonadati</taxon>
        <taxon>Pseudomonadota</taxon>
        <taxon>Betaproteobacteria</taxon>
        <taxon>Burkholderiales</taxon>
        <taxon>Comamonadaceae</taxon>
        <taxon>Polaromonas</taxon>
    </lineage>
</organism>
<dbReference type="CDD" id="cd10227">
    <property type="entry name" value="ASKHA_NBD_ParM-like"/>
    <property type="match status" value="1"/>
</dbReference>
<protein>
    <recommendedName>
        <fullName evidence="1">Actin-like protein N-terminal domain-containing protein</fullName>
    </recommendedName>
</protein>
<reference evidence="3" key="1">
    <citation type="journal article" date="2019" name="Int. J. Syst. Evol. Microbiol.">
        <title>The Global Catalogue of Microorganisms (GCM) 10K type strain sequencing project: providing services to taxonomists for standard genome sequencing and annotation.</title>
        <authorList>
            <consortium name="The Broad Institute Genomics Platform"/>
            <consortium name="The Broad Institute Genome Sequencing Center for Infectious Disease"/>
            <person name="Wu L."/>
            <person name="Ma J."/>
        </authorList>
    </citation>
    <scope>NUCLEOTIDE SEQUENCE [LARGE SCALE GENOMIC DNA]</scope>
    <source>
        <strain evidence="3">CCUG 39402</strain>
    </source>
</reference>
<keyword evidence="3" id="KW-1185">Reference proteome</keyword>
<dbReference type="InterPro" id="IPR043129">
    <property type="entry name" value="ATPase_NBD"/>
</dbReference>
<gene>
    <name evidence="2" type="ORF">ACFQND_13225</name>
</gene>
<dbReference type="Proteomes" id="UP001596270">
    <property type="component" value="Unassembled WGS sequence"/>
</dbReference>
<dbReference type="Pfam" id="PF17989">
    <property type="entry name" value="ALP_N"/>
    <property type="match status" value="1"/>
</dbReference>
<dbReference type="Gene3D" id="3.30.420.40">
    <property type="match status" value="2"/>
</dbReference>
<dbReference type="InterPro" id="IPR040607">
    <property type="entry name" value="ALP_N"/>
</dbReference>
<evidence type="ECO:0000313" key="3">
    <source>
        <dbReference type="Proteomes" id="UP001596270"/>
    </source>
</evidence>
<feature type="domain" description="Actin-like protein N-terminal" evidence="1">
    <location>
        <begin position="13"/>
        <end position="179"/>
    </location>
</feature>
<name>A0ABW1TZL5_9BURK</name>
<dbReference type="SUPFAM" id="SSF53067">
    <property type="entry name" value="Actin-like ATPase domain"/>
    <property type="match status" value="2"/>
</dbReference>